<dbReference type="InterPro" id="IPR027558">
    <property type="entry name" value="Pre_pil_HX9DG_C"/>
</dbReference>
<dbReference type="SUPFAM" id="SSF54523">
    <property type="entry name" value="Pili subunits"/>
    <property type="match status" value="1"/>
</dbReference>
<dbReference type="InterPro" id="IPR045584">
    <property type="entry name" value="Pilin-like"/>
</dbReference>
<feature type="domain" description="DUF1559" evidence="2">
    <location>
        <begin position="42"/>
        <end position="296"/>
    </location>
</feature>
<dbReference type="Pfam" id="PF07963">
    <property type="entry name" value="N_methyl"/>
    <property type="match status" value="1"/>
</dbReference>
<dbReference type="AlphaFoldDB" id="A0A5C5VYW8"/>
<proteinExistence type="predicted"/>
<accession>A0A5C5VYW8</accession>
<evidence type="ECO:0000259" key="2">
    <source>
        <dbReference type="Pfam" id="PF07596"/>
    </source>
</evidence>
<sequence>MSPIHRGRKPGCRHQRGFTLVELLVVIAVIAVLLGMLLPAVQQAREAARRSACLSNLRQQILAVLTHESHAGALPAGALLHANRRSASRPWRVEILPQLEEAAVLARLGPREDGGVDNKEQRVPGVFVCPSAEPPPPDQPGWASYEGISGWCPTTDAQWDLDPLFYGETCINGVFFPGTAVRLSQITDGTSQTLALGERLYLTSRDAWTKGATWNGAPRLADNDVREMSLQAMRNVRYPINGSPDQFGYFAGDPAAPSGSATSLKPNDFYFGSAHEGGAMFALVDGSARFVANDMDINLFRDLATRDGEETVSAP</sequence>
<dbReference type="NCBIfam" id="TIGR02532">
    <property type="entry name" value="IV_pilin_GFxxxE"/>
    <property type="match status" value="1"/>
</dbReference>
<dbReference type="PROSITE" id="PS00409">
    <property type="entry name" value="PROKAR_NTER_METHYL"/>
    <property type="match status" value="1"/>
</dbReference>
<protein>
    <submittedName>
        <fullName evidence="3">Putative major pilin subunit</fullName>
    </submittedName>
</protein>
<feature type="transmembrane region" description="Helical" evidence="1">
    <location>
        <begin position="20"/>
        <end position="41"/>
    </location>
</feature>
<name>A0A5C5VYW8_9BACT</name>
<reference evidence="3 4" key="1">
    <citation type="submission" date="2019-02" db="EMBL/GenBank/DDBJ databases">
        <title>Deep-cultivation of Planctomycetes and their phenomic and genomic characterization uncovers novel biology.</title>
        <authorList>
            <person name="Wiegand S."/>
            <person name="Jogler M."/>
            <person name="Boedeker C."/>
            <person name="Pinto D."/>
            <person name="Vollmers J."/>
            <person name="Rivas-Marin E."/>
            <person name="Kohn T."/>
            <person name="Peeters S.H."/>
            <person name="Heuer A."/>
            <person name="Rast P."/>
            <person name="Oberbeckmann S."/>
            <person name="Bunk B."/>
            <person name="Jeske O."/>
            <person name="Meyerdierks A."/>
            <person name="Storesund J.E."/>
            <person name="Kallscheuer N."/>
            <person name="Luecker S."/>
            <person name="Lage O.M."/>
            <person name="Pohl T."/>
            <person name="Merkel B.J."/>
            <person name="Hornburger P."/>
            <person name="Mueller R.-W."/>
            <person name="Bruemmer F."/>
            <person name="Labrenz M."/>
            <person name="Spormann A.M."/>
            <person name="Op Den Camp H."/>
            <person name="Overmann J."/>
            <person name="Amann R."/>
            <person name="Jetten M.S.M."/>
            <person name="Mascher T."/>
            <person name="Medema M.H."/>
            <person name="Devos D.P."/>
            <person name="Kaster A.-K."/>
            <person name="Ovreas L."/>
            <person name="Rohde M."/>
            <person name="Galperin M.Y."/>
            <person name="Jogler C."/>
        </authorList>
    </citation>
    <scope>NUCLEOTIDE SEQUENCE [LARGE SCALE GENOMIC DNA]</scope>
    <source>
        <strain evidence="3 4">Pla111</strain>
    </source>
</reference>
<keyword evidence="1" id="KW-1133">Transmembrane helix</keyword>
<keyword evidence="1" id="KW-0812">Transmembrane</keyword>
<dbReference type="Gene3D" id="3.30.700.10">
    <property type="entry name" value="Glycoprotein, Type 4 Pilin"/>
    <property type="match status" value="1"/>
</dbReference>
<evidence type="ECO:0000256" key="1">
    <source>
        <dbReference type="SAM" id="Phobius"/>
    </source>
</evidence>
<keyword evidence="4" id="KW-1185">Reference proteome</keyword>
<evidence type="ECO:0000313" key="4">
    <source>
        <dbReference type="Proteomes" id="UP000318995"/>
    </source>
</evidence>
<dbReference type="EMBL" id="SJPH01000004">
    <property type="protein sequence ID" value="TWT43153.1"/>
    <property type="molecule type" value="Genomic_DNA"/>
</dbReference>
<dbReference type="PANTHER" id="PTHR30093">
    <property type="entry name" value="GENERAL SECRETION PATHWAY PROTEIN G"/>
    <property type="match status" value="1"/>
</dbReference>
<dbReference type="InterPro" id="IPR011453">
    <property type="entry name" value="DUF1559"/>
</dbReference>
<evidence type="ECO:0000313" key="3">
    <source>
        <dbReference type="EMBL" id="TWT43153.1"/>
    </source>
</evidence>
<comment type="caution">
    <text evidence="3">The sequence shown here is derived from an EMBL/GenBank/DDBJ whole genome shotgun (WGS) entry which is preliminary data.</text>
</comment>
<organism evidence="3 4">
    <name type="scientific">Botrimarina hoheduenensis</name>
    <dbReference type="NCBI Taxonomy" id="2528000"/>
    <lineage>
        <taxon>Bacteria</taxon>
        <taxon>Pseudomonadati</taxon>
        <taxon>Planctomycetota</taxon>
        <taxon>Planctomycetia</taxon>
        <taxon>Pirellulales</taxon>
        <taxon>Lacipirellulaceae</taxon>
        <taxon>Botrimarina</taxon>
    </lineage>
</organism>
<keyword evidence="1" id="KW-0472">Membrane</keyword>
<dbReference type="NCBIfam" id="TIGR04294">
    <property type="entry name" value="pre_pil_HX9DG"/>
    <property type="match status" value="1"/>
</dbReference>
<dbReference type="Pfam" id="PF07596">
    <property type="entry name" value="SBP_bac_10"/>
    <property type="match status" value="1"/>
</dbReference>
<dbReference type="RefSeq" id="WP_146574682.1">
    <property type="nucleotide sequence ID" value="NZ_SJPH01000004.1"/>
</dbReference>
<gene>
    <name evidence="3" type="ORF">Pla111_21030</name>
</gene>
<dbReference type="OrthoDB" id="267520at2"/>
<dbReference type="InterPro" id="IPR012902">
    <property type="entry name" value="N_methyl_site"/>
</dbReference>
<dbReference type="Proteomes" id="UP000318995">
    <property type="component" value="Unassembled WGS sequence"/>
</dbReference>
<dbReference type="PANTHER" id="PTHR30093:SF2">
    <property type="entry name" value="TYPE II SECRETION SYSTEM PROTEIN H"/>
    <property type="match status" value="1"/>
</dbReference>